<proteinExistence type="predicted"/>
<feature type="signal peptide" evidence="1">
    <location>
        <begin position="1"/>
        <end position="23"/>
    </location>
</feature>
<reference evidence="3" key="1">
    <citation type="submission" date="2016-02" db="EMBL/GenBank/DDBJ databases">
        <title>Genome sequence of Bacillus trypoxylicola KCTC 13244(T).</title>
        <authorList>
            <person name="Jeong H."/>
            <person name="Park S.-H."/>
            <person name="Choi S.-K."/>
        </authorList>
    </citation>
    <scope>NUCLEOTIDE SEQUENCE [LARGE SCALE GENOMIC DNA]</scope>
    <source>
        <strain evidence="3">KCTC 13244</strain>
    </source>
</reference>
<dbReference type="OrthoDB" id="1357684at2"/>
<comment type="caution">
    <text evidence="3">The sequence shown here is derived from an EMBL/GenBank/DDBJ whole genome shotgun (WGS) entry which is preliminary data.</text>
</comment>
<dbReference type="STRING" id="519424.AZF04_06245"/>
<dbReference type="AlphaFoldDB" id="A0A161Q788"/>
<dbReference type="EMBL" id="LTAO01000012">
    <property type="protein sequence ID" value="KYG32358.1"/>
    <property type="molecule type" value="Genomic_DNA"/>
</dbReference>
<evidence type="ECO:0000256" key="1">
    <source>
        <dbReference type="SAM" id="SignalP"/>
    </source>
</evidence>
<feature type="domain" description="Intracellular proteinase inhibitor BsuPI" evidence="2">
    <location>
        <begin position="51"/>
        <end position="143"/>
    </location>
</feature>
<organism evidence="3 4">
    <name type="scientific">Alkalihalobacillus trypoxylicola</name>
    <dbReference type="NCBI Taxonomy" id="519424"/>
    <lineage>
        <taxon>Bacteria</taxon>
        <taxon>Bacillati</taxon>
        <taxon>Bacillota</taxon>
        <taxon>Bacilli</taxon>
        <taxon>Bacillales</taxon>
        <taxon>Bacillaceae</taxon>
        <taxon>Alkalihalobacillus</taxon>
    </lineage>
</organism>
<dbReference type="InterPro" id="IPR038144">
    <property type="entry name" value="IPI"/>
</dbReference>
<dbReference type="PROSITE" id="PS51257">
    <property type="entry name" value="PROKAR_LIPOPROTEIN"/>
    <property type="match status" value="1"/>
</dbReference>
<keyword evidence="1" id="KW-0732">Signal</keyword>
<name>A0A161Q788_9BACI</name>
<sequence length="166" mass="18629">MKNIRFILIIMGILLLGACGTQTSTGDGSDDSAQDLYEGESIVINDVEFTQQINLSDEESLDVVMQLKNVSQNDITLAFSSGQKMEIVLRNEQGEEVYRYSEGKMFTMAIENKTLAPDEHLSFGEYIDVSEFEAGEYTVELTSLVYEVEGEEENLNFQEEITITLP</sequence>
<evidence type="ECO:0000313" key="4">
    <source>
        <dbReference type="Proteomes" id="UP000075806"/>
    </source>
</evidence>
<accession>A0A161Q788</accession>
<dbReference type="Gene3D" id="2.60.40.2360">
    <property type="entry name" value="Intracellular proteinase inhibitor BsuPI"/>
    <property type="match status" value="1"/>
</dbReference>
<gene>
    <name evidence="3" type="ORF">AZF04_06245</name>
</gene>
<protein>
    <recommendedName>
        <fullName evidence="2">Intracellular proteinase inhibitor BsuPI domain-containing protein</fullName>
    </recommendedName>
</protein>
<dbReference type="Pfam" id="PF12690">
    <property type="entry name" value="BsuPI"/>
    <property type="match status" value="1"/>
</dbReference>
<evidence type="ECO:0000259" key="2">
    <source>
        <dbReference type="Pfam" id="PF12690"/>
    </source>
</evidence>
<keyword evidence="4" id="KW-1185">Reference proteome</keyword>
<dbReference type="RefSeq" id="WP_061948627.1">
    <property type="nucleotide sequence ID" value="NZ_LTAO01000012.1"/>
</dbReference>
<feature type="chain" id="PRO_5039297686" description="Intracellular proteinase inhibitor BsuPI domain-containing protein" evidence="1">
    <location>
        <begin position="24"/>
        <end position="166"/>
    </location>
</feature>
<dbReference type="InterPro" id="IPR020481">
    <property type="entry name" value="Intracell_prot_inh_BsuPI"/>
</dbReference>
<dbReference type="Proteomes" id="UP000075806">
    <property type="component" value="Unassembled WGS sequence"/>
</dbReference>
<evidence type="ECO:0000313" key="3">
    <source>
        <dbReference type="EMBL" id="KYG32358.1"/>
    </source>
</evidence>